<dbReference type="RefSeq" id="WP_014026143.1">
    <property type="nucleotide sequence ID" value="NC_015931.1"/>
</dbReference>
<protein>
    <recommendedName>
        <fullName evidence="1">Winged helix DNA-binding domain-containing protein</fullName>
    </recommendedName>
</protein>
<evidence type="ECO:0000259" key="1">
    <source>
        <dbReference type="Pfam" id="PF13601"/>
    </source>
</evidence>
<dbReference type="STRING" id="694429.Pyrfu_0596"/>
<dbReference type="GeneID" id="11139058"/>
<dbReference type="SUPFAM" id="SSF46785">
    <property type="entry name" value="Winged helix' DNA-binding domain"/>
    <property type="match status" value="1"/>
</dbReference>
<dbReference type="InterPro" id="IPR036390">
    <property type="entry name" value="WH_DNA-bd_sf"/>
</dbReference>
<dbReference type="HOGENOM" id="CLU_142189_1_1_2"/>
<dbReference type="InterPro" id="IPR027395">
    <property type="entry name" value="WH_DNA-bd_dom"/>
</dbReference>
<dbReference type="Proteomes" id="UP000001037">
    <property type="component" value="Chromosome"/>
</dbReference>
<dbReference type="AlphaFoldDB" id="G0EH16"/>
<accession>G0EH16</accession>
<evidence type="ECO:0000313" key="3">
    <source>
        <dbReference type="Proteomes" id="UP000001037"/>
    </source>
</evidence>
<dbReference type="PANTHER" id="PTHR37318:SF1">
    <property type="entry name" value="BSL7504 PROTEIN"/>
    <property type="match status" value="1"/>
</dbReference>
<feature type="domain" description="Winged helix DNA-binding" evidence="1">
    <location>
        <begin position="22"/>
        <end position="100"/>
    </location>
</feature>
<reference evidence="2 3" key="1">
    <citation type="journal article" date="2011" name="Stand. Genomic Sci.">
        <title>Complete genome sequence of the hyperthermophilic chemolithoautotroph Pyrolobus fumarii type strain (1A).</title>
        <authorList>
            <person name="Anderson I."/>
            <person name="Goker M."/>
            <person name="Nolan M."/>
            <person name="Lucas S."/>
            <person name="Hammon N."/>
            <person name="Deshpande S."/>
            <person name="Cheng J.F."/>
            <person name="Tapia R."/>
            <person name="Han C."/>
            <person name="Goodwin L."/>
            <person name="Pitluck S."/>
            <person name="Huntemann M."/>
            <person name="Liolios K."/>
            <person name="Ivanova N."/>
            <person name="Pagani I."/>
            <person name="Mavromatis K."/>
            <person name="Ovchinikova G."/>
            <person name="Pati A."/>
            <person name="Chen A."/>
            <person name="Palaniappan K."/>
            <person name="Land M."/>
            <person name="Hauser L."/>
            <person name="Brambilla E.M."/>
            <person name="Huber H."/>
            <person name="Yasawong M."/>
            <person name="Rohde M."/>
            <person name="Spring S."/>
            <person name="Abt B."/>
            <person name="Sikorski J."/>
            <person name="Wirth R."/>
            <person name="Detter J.C."/>
            <person name="Woyke T."/>
            <person name="Bristow J."/>
            <person name="Eisen J.A."/>
            <person name="Markowitz V."/>
            <person name="Hugenholtz P."/>
            <person name="Kyrpides N.C."/>
            <person name="Klenk H.P."/>
            <person name="Lapidus A."/>
        </authorList>
    </citation>
    <scope>NUCLEOTIDE SEQUENCE [LARGE SCALE GENOMIC DNA]</scope>
    <source>
        <strain evidence="3">DSM 11204 / 1A</strain>
    </source>
</reference>
<gene>
    <name evidence="2" type="ordered locus">Pyrfu_0596</name>
</gene>
<dbReference type="InterPro" id="IPR036388">
    <property type="entry name" value="WH-like_DNA-bd_sf"/>
</dbReference>
<dbReference type="Gene3D" id="1.10.10.10">
    <property type="entry name" value="Winged helix-like DNA-binding domain superfamily/Winged helix DNA-binding domain"/>
    <property type="match status" value="1"/>
</dbReference>
<evidence type="ECO:0000313" key="2">
    <source>
        <dbReference type="EMBL" id="AEM38466.1"/>
    </source>
</evidence>
<sequence>MTHSDIASILEGLRRSPLNAPVRLAVMVILVYRGEIEFNELQKILGVKPGLLWSHIEKLHRDGLVVYKRRFTARGPRLTIRATSKGVMETLGYIRLLRSLLSTAPERAADAMIVEQREDDKLGQAPG</sequence>
<keyword evidence="3" id="KW-1185">Reference proteome</keyword>
<name>G0EH16_PYRF1</name>
<organism evidence="2 3">
    <name type="scientific">Pyrolobus fumarii (strain DSM 11204 / 1A)</name>
    <dbReference type="NCBI Taxonomy" id="694429"/>
    <lineage>
        <taxon>Archaea</taxon>
        <taxon>Thermoproteota</taxon>
        <taxon>Thermoprotei</taxon>
        <taxon>Desulfurococcales</taxon>
        <taxon>Pyrodictiaceae</taxon>
        <taxon>Pyrolobus</taxon>
    </lineage>
</organism>
<dbReference type="KEGG" id="pfm:Pyrfu_0596"/>
<dbReference type="EMBL" id="CP002838">
    <property type="protein sequence ID" value="AEM38466.1"/>
    <property type="molecule type" value="Genomic_DNA"/>
</dbReference>
<dbReference type="InParanoid" id="G0EH16"/>
<dbReference type="eggNOG" id="arCOG00732">
    <property type="taxonomic scope" value="Archaea"/>
</dbReference>
<dbReference type="PANTHER" id="PTHR37318">
    <property type="entry name" value="BSL7504 PROTEIN"/>
    <property type="match status" value="1"/>
</dbReference>
<dbReference type="Pfam" id="PF13601">
    <property type="entry name" value="HTH_34"/>
    <property type="match status" value="1"/>
</dbReference>
<proteinExistence type="predicted"/>